<name>A0ACB9FKI3_ARCLA</name>
<dbReference type="EMBL" id="CM042047">
    <property type="protein sequence ID" value="KAI3771448.1"/>
    <property type="molecule type" value="Genomic_DNA"/>
</dbReference>
<reference evidence="1 2" key="2">
    <citation type="journal article" date="2022" name="Mol. Ecol. Resour.">
        <title>The genomes of chicory, endive, great burdock and yacon provide insights into Asteraceae paleo-polyploidization history and plant inulin production.</title>
        <authorList>
            <person name="Fan W."/>
            <person name="Wang S."/>
            <person name="Wang H."/>
            <person name="Wang A."/>
            <person name="Jiang F."/>
            <person name="Liu H."/>
            <person name="Zhao H."/>
            <person name="Xu D."/>
            <person name="Zhang Y."/>
        </authorList>
    </citation>
    <scope>NUCLEOTIDE SEQUENCE [LARGE SCALE GENOMIC DNA]</scope>
    <source>
        <strain evidence="2">cv. Niubang</strain>
    </source>
</reference>
<keyword evidence="2" id="KW-1185">Reference proteome</keyword>
<accession>A0ACB9FKI3</accession>
<comment type="caution">
    <text evidence="1">The sequence shown here is derived from an EMBL/GenBank/DDBJ whole genome shotgun (WGS) entry which is preliminary data.</text>
</comment>
<evidence type="ECO:0000313" key="2">
    <source>
        <dbReference type="Proteomes" id="UP001055879"/>
    </source>
</evidence>
<reference evidence="2" key="1">
    <citation type="journal article" date="2022" name="Mol. Ecol. Resour.">
        <title>The genomes of chicory, endive, great burdock and yacon provide insights into Asteraceae palaeo-polyploidization history and plant inulin production.</title>
        <authorList>
            <person name="Fan W."/>
            <person name="Wang S."/>
            <person name="Wang H."/>
            <person name="Wang A."/>
            <person name="Jiang F."/>
            <person name="Liu H."/>
            <person name="Zhao H."/>
            <person name="Xu D."/>
            <person name="Zhang Y."/>
        </authorList>
    </citation>
    <scope>NUCLEOTIDE SEQUENCE [LARGE SCALE GENOMIC DNA]</scope>
    <source>
        <strain evidence="2">cv. Niubang</strain>
    </source>
</reference>
<organism evidence="1 2">
    <name type="scientific">Arctium lappa</name>
    <name type="common">Greater burdock</name>
    <name type="synonym">Lappa major</name>
    <dbReference type="NCBI Taxonomy" id="4217"/>
    <lineage>
        <taxon>Eukaryota</taxon>
        <taxon>Viridiplantae</taxon>
        <taxon>Streptophyta</taxon>
        <taxon>Embryophyta</taxon>
        <taxon>Tracheophyta</taxon>
        <taxon>Spermatophyta</taxon>
        <taxon>Magnoliopsida</taxon>
        <taxon>eudicotyledons</taxon>
        <taxon>Gunneridae</taxon>
        <taxon>Pentapetalae</taxon>
        <taxon>asterids</taxon>
        <taxon>campanulids</taxon>
        <taxon>Asterales</taxon>
        <taxon>Asteraceae</taxon>
        <taxon>Carduoideae</taxon>
        <taxon>Cardueae</taxon>
        <taxon>Arctiinae</taxon>
        <taxon>Arctium</taxon>
    </lineage>
</organism>
<protein>
    <submittedName>
        <fullName evidence="1">Uncharacterized protein</fullName>
    </submittedName>
</protein>
<gene>
    <name evidence="1" type="ORF">L6452_02612</name>
</gene>
<dbReference type="Proteomes" id="UP001055879">
    <property type="component" value="Linkage Group LG01"/>
</dbReference>
<proteinExistence type="predicted"/>
<evidence type="ECO:0000313" key="1">
    <source>
        <dbReference type="EMBL" id="KAI3771448.1"/>
    </source>
</evidence>
<sequence length="151" mass="16974">MLFIINPLVKSTVWNSFSNICHQGSFGDILYHKSVVESECSKNIGDSSCRKFVGESDLRTIGNLLMISVVEDSSAIFNGDPSGIFSMAIFSMTKFCNESMKTFPVTRSTQFCSARKIKKRRRSTVSPKRKLIHHSFIPYNPSKNSNSPMFS</sequence>